<dbReference type="Proteomes" id="UP001491310">
    <property type="component" value="Unassembled WGS sequence"/>
</dbReference>
<evidence type="ECO:0000313" key="2">
    <source>
        <dbReference type="Proteomes" id="UP001491310"/>
    </source>
</evidence>
<sequence length="125" mass="13213">MFGHTILSKGTDPECSINVAKDGSDSVQDLKEKISEAFGGTITRDQLLLHFGPNERAAAMSEGKDPDQAVQEARTKGEIPTLTELPAPWGPKPYVASAADAAHGPARYPDGFSPLDDAVKPVLAI</sequence>
<organism evidence="1 2">
    <name type="scientific">Coccomyxa subellipsoidea</name>
    <dbReference type="NCBI Taxonomy" id="248742"/>
    <lineage>
        <taxon>Eukaryota</taxon>
        <taxon>Viridiplantae</taxon>
        <taxon>Chlorophyta</taxon>
        <taxon>core chlorophytes</taxon>
        <taxon>Trebouxiophyceae</taxon>
        <taxon>Trebouxiophyceae incertae sedis</taxon>
        <taxon>Coccomyxaceae</taxon>
        <taxon>Coccomyxa</taxon>
    </lineage>
</organism>
<keyword evidence="2" id="KW-1185">Reference proteome</keyword>
<reference evidence="1 2" key="1">
    <citation type="journal article" date="2024" name="Nat. Commun.">
        <title>Phylogenomics reveals the evolutionary origins of lichenization in chlorophyte algae.</title>
        <authorList>
            <person name="Puginier C."/>
            <person name="Libourel C."/>
            <person name="Otte J."/>
            <person name="Skaloud P."/>
            <person name="Haon M."/>
            <person name="Grisel S."/>
            <person name="Petersen M."/>
            <person name="Berrin J.G."/>
            <person name="Delaux P.M."/>
            <person name="Dal Grande F."/>
            <person name="Keller J."/>
        </authorList>
    </citation>
    <scope>NUCLEOTIDE SEQUENCE [LARGE SCALE GENOMIC DNA]</scope>
    <source>
        <strain evidence="1 2">SAG 216-7</strain>
    </source>
</reference>
<name>A0ABR2YY81_9CHLO</name>
<evidence type="ECO:0000313" key="1">
    <source>
        <dbReference type="EMBL" id="KAK9916808.1"/>
    </source>
</evidence>
<evidence type="ECO:0008006" key="3">
    <source>
        <dbReference type="Google" id="ProtNLM"/>
    </source>
</evidence>
<dbReference type="EMBL" id="JALJOT010000003">
    <property type="protein sequence ID" value="KAK9916808.1"/>
    <property type="molecule type" value="Genomic_DNA"/>
</dbReference>
<accession>A0ABR2YY81</accession>
<gene>
    <name evidence="1" type="ORF">WJX75_007299</name>
</gene>
<protein>
    <recommendedName>
        <fullName evidence="3">Ubiquitin-like domain-containing protein</fullName>
    </recommendedName>
</protein>
<proteinExistence type="predicted"/>
<comment type="caution">
    <text evidence="1">The sequence shown here is derived from an EMBL/GenBank/DDBJ whole genome shotgun (WGS) entry which is preliminary data.</text>
</comment>